<evidence type="ECO:0000313" key="2">
    <source>
        <dbReference type="Proteomes" id="UP000236630"/>
    </source>
</evidence>
<sequence>SLLELNYSLLITVLQKQAEIVSDLTNMETPCTGKNEWSECLVLFIIFSIADDEKMNDNNLDLLVVPQYGRYPDYAG</sequence>
<protein>
    <submittedName>
        <fullName evidence="1">Uncharacterized protein</fullName>
    </submittedName>
</protein>
<dbReference type="EMBL" id="BDQV01001272">
    <property type="protein sequence ID" value="GAY31852.1"/>
    <property type="molecule type" value="Genomic_DNA"/>
</dbReference>
<evidence type="ECO:0000313" key="1">
    <source>
        <dbReference type="EMBL" id="GAY31852.1"/>
    </source>
</evidence>
<accession>A0A2H5MVM5</accession>
<feature type="non-terminal residue" evidence="1">
    <location>
        <position position="1"/>
    </location>
</feature>
<dbReference type="Proteomes" id="UP000236630">
    <property type="component" value="Unassembled WGS sequence"/>
</dbReference>
<reference evidence="1 2" key="1">
    <citation type="journal article" date="2017" name="Front. Genet.">
        <title>Draft sequencing of the heterozygous diploid genome of Satsuma (Citrus unshiu Marc.) using a hybrid assembly approach.</title>
        <authorList>
            <person name="Shimizu T."/>
            <person name="Tanizawa Y."/>
            <person name="Mochizuki T."/>
            <person name="Nagasaki H."/>
            <person name="Yoshioka T."/>
            <person name="Toyoda A."/>
            <person name="Fujiyama A."/>
            <person name="Kaminuma E."/>
            <person name="Nakamura Y."/>
        </authorList>
    </citation>
    <scope>NUCLEOTIDE SEQUENCE [LARGE SCALE GENOMIC DNA]</scope>
    <source>
        <strain evidence="2">cv. Miyagawa wase</strain>
    </source>
</reference>
<proteinExistence type="predicted"/>
<comment type="caution">
    <text evidence="1">The sequence shown here is derived from an EMBL/GenBank/DDBJ whole genome shotgun (WGS) entry which is preliminary data.</text>
</comment>
<gene>
    <name evidence="1" type="ORF">CUMW_272500</name>
</gene>
<keyword evidence="2" id="KW-1185">Reference proteome</keyword>
<dbReference type="AlphaFoldDB" id="A0A2H5MVM5"/>
<organism evidence="1 2">
    <name type="scientific">Citrus unshiu</name>
    <name type="common">Satsuma mandarin</name>
    <name type="synonym">Citrus nobilis var. unshiu</name>
    <dbReference type="NCBI Taxonomy" id="55188"/>
    <lineage>
        <taxon>Eukaryota</taxon>
        <taxon>Viridiplantae</taxon>
        <taxon>Streptophyta</taxon>
        <taxon>Embryophyta</taxon>
        <taxon>Tracheophyta</taxon>
        <taxon>Spermatophyta</taxon>
        <taxon>Magnoliopsida</taxon>
        <taxon>eudicotyledons</taxon>
        <taxon>Gunneridae</taxon>
        <taxon>Pentapetalae</taxon>
        <taxon>rosids</taxon>
        <taxon>malvids</taxon>
        <taxon>Sapindales</taxon>
        <taxon>Rutaceae</taxon>
        <taxon>Aurantioideae</taxon>
        <taxon>Citrus</taxon>
    </lineage>
</organism>
<name>A0A2H5MVM5_CITUN</name>